<keyword evidence="2" id="KW-1185">Reference proteome</keyword>
<evidence type="ECO:0008006" key="3">
    <source>
        <dbReference type="Google" id="ProtNLM"/>
    </source>
</evidence>
<sequence>MYEKSEKYVVKVLPHKGYEVIGYWQDDIHRLKSRIVFEYKTNKIIAAEVEAEKTPFPICTQGIQSIKNLIGKQVSPGFYNVVKANVMNKDGCIHVGELVLGSVKAAIQAASREMPEWVEEEDYKARWAVFSSIYKDKCIFFAQPDAETKALQMLHECGKNKGE</sequence>
<evidence type="ECO:0000313" key="2">
    <source>
        <dbReference type="Proteomes" id="UP000242329"/>
    </source>
</evidence>
<dbReference type="STRING" id="1123382.SAMN02745221_01401"/>
<dbReference type="InterPro" id="IPR021312">
    <property type="entry name" value="DUF2889"/>
</dbReference>
<name>A0A1M5P8U6_9FIRM</name>
<reference evidence="2" key="1">
    <citation type="submission" date="2016-11" db="EMBL/GenBank/DDBJ databases">
        <authorList>
            <person name="Varghese N."/>
            <person name="Submissions S."/>
        </authorList>
    </citation>
    <scope>NUCLEOTIDE SEQUENCE [LARGE SCALE GENOMIC DNA]</scope>
    <source>
        <strain evidence="2">DSM 11003</strain>
    </source>
</reference>
<dbReference type="Proteomes" id="UP000242329">
    <property type="component" value="Unassembled WGS sequence"/>
</dbReference>
<dbReference type="EMBL" id="FQWY01000021">
    <property type="protein sequence ID" value="SHG98198.1"/>
    <property type="molecule type" value="Genomic_DNA"/>
</dbReference>
<gene>
    <name evidence="1" type="ORF">SAMN02745221_01401</name>
</gene>
<dbReference type="AlphaFoldDB" id="A0A1M5P8U6"/>
<evidence type="ECO:0000313" key="1">
    <source>
        <dbReference type="EMBL" id="SHG98198.1"/>
    </source>
</evidence>
<protein>
    <recommendedName>
        <fullName evidence="3">DUF2889 domain-containing protein</fullName>
    </recommendedName>
</protein>
<dbReference type="RefSeq" id="WP_073092030.1">
    <property type="nucleotide sequence ID" value="NZ_FQWY01000021.1"/>
</dbReference>
<accession>A0A1M5P8U6</accession>
<dbReference type="OrthoDB" id="2081112at2"/>
<proteinExistence type="predicted"/>
<dbReference type="Pfam" id="PF11136">
    <property type="entry name" value="DUF2889"/>
    <property type="match status" value="1"/>
</dbReference>
<organism evidence="1 2">
    <name type="scientific">Thermosyntropha lipolytica DSM 11003</name>
    <dbReference type="NCBI Taxonomy" id="1123382"/>
    <lineage>
        <taxon>Bacteria</taxon>
        <taxon>Bacillati</taxon>
        <taxon>Bacillota</taxon>
        <taxon>Clostridia</taxon>
        <taxon>Eubacteriales</taxon>
        <taxon>Syntrophomonadaceae</taxon>
        <taxon>Thermosyntropha</taxon>
    </lineage>
</organism>